<keyword evidence="3" id="KW-1015">Disulfide bond</keyword>
<reference evidence="5 6" key="1">
    <citation type="submission" date="2019-01" db="EMBL/GenBank/DDBJ databases">
        <title>Sphingomonas mucosissima sp. nov. and Sphingomonas desiccabilis sp. nov., from biological soil crusts in the Colorado Plateau, USA.</title>
        <authorList>
            <person name="Zhu D."/>
        </authorList>
    </citation>
    <scope>NUCLEOTIDE SEQUENCE [LARGE SCALE GENOMIC DNA]</scope>
    <source>
        <strain evidence="5 6">CP1D</strain>
    </source>
</reference>
<comment type="subcellular location">
    <subcellularLocation>
        <location evidence="1">Cell envelope</location>
    </subcellularLocation>
</comment>
<dbReference type="GO" id="GO:0030313">
    <property type="term" value="C:cell envelope"/>
    <property type="evidence" value="ECO:0007669"/>
    <property type="project" value="UniProtKB-SubCell"/>
</dbReference>
<dbReference type="InterPro" id="IPR013740">
    <property type="entry name" value="Redoxin"/>
</dbReference>
<dbReference type="Pfam" id="PF08534">
    <property type="entry name" value="Redoxin"/>
    <property type="match status" value="1"/>
</dbReference>
<keyword evidence="2" id="KW-0201">Cytochrome c-type biogenesis</keyword>
<dbReference type="OrthoDB" id="9799347at2"/>
<dbReference type="GO" id="GO:0015036">
    <property type="term" value="F:disulfide oxidoreductase activity"/>
    <property type="evidence" value="ECO:0007669"/>
    <property type="project" value="UniProtKB-ARBA"/>
</dbReference>
<proteinExistence type="predicted"/>
<evidence type="ECO:0000256" key="3">
    <source>
        <dbReference type="ARBA" id="ARBA00023157"/>
    </source>
</evidence>
<name>A0A4Q2IYU5_9SPHN</name>
<dbReference type="EMBL" id="SDPT01000001">
    <property type="protein sequence ID" value="RXZ34618.1"/>
    <property type="molecule type" value="Genomic_DNA"/>
</dbReference>
<dbReference type="Proteomes" id="UP000292347">
    <property type="component" value="Unassembled WGS sequence"/>
</dbReference>
<dbReference type="PROSITE" id="PS00194">
    <property type="entry name" value="THIOREDOXIN_1"/>
    <property type="match status" value="1"/>
</dbReference>
<dbReference type="AlphaFoldDB" id="A0A4Q2IYU5"/>
<dbReference type="InterPro" id="IPR017937">
    <property type="entry name" value="Thioredoxin_CS"/>
</dbReference>
<gene>
    <name evidence="5" type="ORF">EO081_02765</name>
</gene>
<dbReference type="InterPro" id="IPR013766">
    <property type="entry name" value="Thioredoxin_domain"/>
</dbReference>
<comment type="caution">
    <text evidence="5">The sequence shown here is derived from an EMBL/GenBank/DDBJ whole genome shotgun (WGS) entry which is preliminary data.</text>
</comment>
<protein>
    <submittedName>
        <fullName evidence="5">Redoxin domain-containing protein</fullName>
    </submittedName>
</protein>
<dbReference type="Gene3D" id="3.40.30.10">
    <property type="entry name" value="Glutaredoxin"/>
    <property type="match status" value="1"/>
</dbReference>
<dbReference type="PANTHER" id="PTHR42852">
    <property type="entry name" value="THIOL:DISULFIDE INTERCHANGE PROTEIN DSBE"/>
    <property type="match status" value="1"/>
</dbReference>
<dbReference type="GO" id="GO:0017004">
    <property type="term" value="P:cytochrome complex assembly"/>
    <property type="evidence" value="ECO:0007669"/>
    <property type="project" value="UniProtKB-KW"/>
</dbReference>
<organism evidence="5 6">
    <name type="scientific">Sphingomonas desiccabilis</name>
    <dbReference type="NCBI Taxonomy" id="429134"/>
    <lineage>
        <taxon>Bacteria</taxon>
        <taxon>Pseudomonadati</taxon>
        <taxon>Pseudomonadota</taxon>
        <taxon>Alphaproteobacteria</taxon>
        <taxon>Sphingomonadales</taxon>
        <taxon>Sphingomonadaceae</taxon>
        <taxon>Sphingomonas</taxon>
    </lineage>
</organism>
<evidence type="ECO:0000256" key="2">
    <source>
        <dbReference type="ARBA" id="ARBA00022748"/>
    </source>
</evidence>
<evidence type="ECO:0000313" key="6">
    <source>
        <dbReference type="Proteomes" id="UP000292347"/>
    </source>
</evidence>
<accession>A0A4Q2IYU5</accession>
<dbReference type="PANTHER" id="PTHR42852:SF6">
    <property type="entry name" value="THIOL:DISULFIDE INTERCHANGE PROTEIN DSBE"/>
    <property type="match status" value="1"/>
</dbReference>
<dbReference type="InterPro" id="IPR036249">
    <property type="entry name" value="Thioredoxin-like_sf"/>
</dbReference>
<sequence length="174" mass="18737">MKRWLFWVPLAAFVVLVIVVALNLRPTDTTVRSRLVGKPLPAFTLAASVPGKPGLSDAAFRDGKPKLLNVFASWCVPCLAEAPKLLRLQEAGADIRAVAIRDRSADVERFLAENGDPYAAIGDDPTSQVQLALGSSGVPETFVIDGKGIIRAQHIGDIRDSDVPELLRTLEAAR</sequence>
<dbReference type="PROSITE" id="PS51352">
    <property type="entry name" value="THIOREDOXIN_2"/>
    <property type="match status" value="1"/>
</dbReference>
<dbReference type="SUPFAM" id="SSF52833">
    <property type="entry name" value="Thioredoxin-like"/>
    <property type="match status" value="1"/>
</dbReference>
<keyword evidence="4" id="KW-0676">Redox-active center</keyword>
<keyword evidence="6" id="KW-1185">Reference proteome</keyword>
<evidence type="ECO:0000256" key="1">
    <source>
        <dbReference type="ARBA" id="ARBA00004196"/>
    </source>
</evidence>
<dbReference type="RefSeq" id="WP_129340404.1">
    <property type="nucleotide sequence ID" value="NZ_JACIDD010000001.1"/>
</dbReference>
<evidence type="ECO:0000313" key="5">
    <source>
        <dbReference type="EMBL" id="RXZ34618.1"/>
    </source>
</evidence>
<dbReference type="InterPro" id="IPR050553">
    <property type="entry name" value="Thioredoxin_ResA/DsbE_sf"/>
</dbReference>
<evidence type="ECO:0000256" key="4">
    <source>
        <dbReference type="ARBA" id="ARBA00023284"/>
    </source>
</evidence>